<accession>A0ACC8SE94</accession>
<keyword evidence="1" id="KW-0614">Plasmid</keyword>
<dbReference type="EMBL" id="MKXD01000001">
    <property type="protein sequence ID" value="OLR21852.1"/>
    <property type="molecule type" value="Genomic_DNA"/>
</dbReference>
<comment type="caution">
    <text evidence="1">The sequence shown here is derived from an EMBL/GenBank/DDBJ whole genome shotgun (WGS) entry which is preliminary data.</text>
</comment>
<evidence type="ECO:0000313" key="1">
    <source>
        <dbReference type="EMBL" id="OLR21852.1"/>
    </source>
</evidence>
<dbReference type="Proteomes" id="UP000187000">
    <property type="component" value="Unassembled WGS sequence"/>
</dbReference>
<sequence>MQVTEKRISDFTEKYFVSWVAKIIRADFSSEKENDDAIFHFARLTEHPAGWNLIFRPEAGSDASAEGIVNTVKQWRAAHGKPGFKAE</sequence>
<name>A0ACC8SE94_9ENTR</name>
<reference evidence="1" key="1">
    <citation type="submission" date="2016-10" db="EMBL/GenBank/DDBJ databases">
        <authorList>
            <person name="Wang S."/>
            <person name="Zhu B."/>
        </authorList>
    </citation>
    <scope>NUCLEOTIDE SEQUENCE</scope>
    <source>
        <strain evidence="1">JCM 8580</strain>
    </source>
</reference>
<gene>
    <name evidence="1" type="ORF">BH713_22110</name>
</gene>
<keyword evidence="2" id="KW-1185">Reference proteome</keyword>
<evidence type="ECO:0000313" key="2">
    <source>
        <dbReference type="Proteomes" id="UP000187000"/>
    </source>
</evidence>
<protein>
    <submittedName>
        <fullName evidence="1">Bacteriocin immunity protein</fullName>
    </submittedName>
</protein>
<proteinExistence type="predicted"/>
<organism evidence="1 2">
    <name type="scientific">Enterobacter kobei</name>
    <dbReference type="NCBI Taxonomy" id="208224"/>
    <lineage>
        <taxon>Bacteria</taxon>
        <taxon>Pseudomonadati</taxon>
        <taxon>Pseudomonadota</taxon>
        <taxon>Gammaproteobacteria</taxon>
        <taxon>Enterobacterales</taxon>
        <taxon>Enterobacteriaceae</taxon>
        <taxon>Enterobacter</taxon>
        <taxon>Enterobacter cloacae complex</taxon>
    </lineage>
</organism>
<geneLocation type="plasmid" evidence="1">
    <name>pJCM_8580</name>
</geneLocation>